<dbReference type="FunFam" id="3.30.160.60:FF:000130">
    <property type="entry name" value="Spalt-like transcription factor 4"/>
    <property type="match status" value="1"/>
</dbReference>
<keyword evidence="5" id="KW-0862">Zinc</keyword>
<dbReference type="GO" id="GO:0009791">
    <property type="term" value="P:post-embryonic development"/>
    <property type="evidence" value="ECO:0007669"/>
    <property type="project" value="UniProtKB-ARBA"/>
</dbReference>
<accession>A0A1S0UGL9</accession>
<feature type="domain" description="C2H2-type" evidence="12">
    <location>
        <begin position="143"/>
        <end position="173"/>
    </location>
</feature>
<feature type="domain" description="C2H2-type" evidence="12">
    <location>
        <begin position="407"/>
        <end position="434"/>
    </location>
</feature>
<keyword evidence="2" id="KW-0479">Metal-binding</keyword>
<protein>
    <submittedName>
        <fullName evidence="13">Zinc finger protein</fullName>
    </submittedName>
</protein>
<comment type="subcellular location">
    <subcellularLocation>
        <location evidence="1">Nucleus</location>
    </subcellularLocation>
</comment>
<feature type="compositionally biased region" description="Acidic residues" evidence="11">
    <location>
        <begin position="735"/>
        <end position="761"/>
    </location>
</feature>
<proteinExistence type="inferred from homology"/>
<evidence type="ECO:0000256" key="9">
    <source>
        <dbReference type="ARBA" id="ARBA00038474"/>
    </source>
</evidence>
<feature type="domain" description="C2H2-type" evidence="12">
    <location>
        <begin position="669"/>
        <end position="696"/>
    </location>
</feature>
<feature type="compositionally biased region" description="Polar residues" evidence="11">
    <location>
        <begin position="773"/>
        <end position="792"/>
    </location>
</feature>
<dbReference type="GO" id="GO:0000122">
    <property type="term" value="P:negative regulation of transcription by RNA polymerase II"/>
    <property type="evidence" value="ECO:0007669"/>
    <property type="project" value="UniProtKB-ARBA"/>
</dbReference>
<dbReference type="FunCoup" id="A0A1S0UGL9">
    <property type="interactions" value="98"/>
</dbReference>
<feature type="domain" description="C2H2-type" evidence="12">
    <location>
        <begin position="900"/>
        <end position="927"/>
    </location>
</feature>
<reference evidence="13" key="1">
    <citation type="submission" date="2012-04" db="EMBL/GenBank/DDBJ databases">
        <title>The Genome Sequence of Loa loa.</title>
        <authorList>
            <consortium name="The Broad Institute Genome Sequencing Platform"/>
            <consortium name="Broad Institute Genome Sequencing Center for Infectious Disease"/>
            <person name="Nutman T.B."/>
            <person name="Fink D.L."/>
            <person name="Russ C."/>
            <person name="Young S."/>
            <person name="Zeng Q."/>
            <person name="Gargeya S."/>
            <person name="Alvarado L."/>
            <person name="Berlin A."/>
            <person name="Chapman S.B."/>
            <person name="Chen Z."/>
            <person name="Freedman E."/>
            <person name="Gellesch M."/>
            <person name="Goldberg J."/>
            <person name="Griggs A."/>
            <person name="Gujja S."/>
            <person name="Heilman E.R."/>
            <person name="Heiman D."/>
            <person name="Howarth C."/>
            <person name="Mehta T."/>
            <person name="Neiman D."/>
            <person name="Pearson M."/>
            <person name="Roberts A."/>
            <person name="Saif S."/>
            <person name="Shea T."/>
            <person name="Shenoy N."/>
            <person name="Sisk P."/>
            <person name="Stolte C."/>
            <person name="Sykes S."/>
            <person name="White J."/>
            <person name="Yandava C."/>
            <person name="Haas B."/>
            <person name="Henn M.R."/>
            <person name="Nusbaum C."/>
            <person name="Birren B."/>
        </authorList>
    </citation>
    <scope>NUCLEOTIDE SEQUENCE [LARGE SCALE GENOMIC DNA]</scope>
</reference>
<feature type="compositionally biased region" description="Polar residues" evidence="11">
    <location>
        <begin position="120"/>
        <end position="133"/>
    </location>
</feature>
<dbReference type="InterPro" id="IPR036236">
    <property type="entry name" value="Znf_C2H2_sf"/>
</dbReference>
<dbReference type="Pfam" id="PF00096">
    <property type="entry name" value="zf-C2H2"/>
    <property type="match status" value="5"/>
</dbReference>
<evidence type="ECO:0000313" key="13">
    <source>
        <dbReference type="EMBL" id="EJD73974.1"/>
    </source>
</evidence>
<feature type="region of interest" description="Disordered" evidence="11">
    <location>
        <begin position="719"/>
        <end position="848"/>
    </location>
</feature>
<dbReference type="OMA" id="WEALMEV"/>
<dbReference type="GO" id="GO:0000981">
    <property type="term" value="F:DNA-binding transcription factor activity, RNA polymerase II-specific"/>
    <property type="evidence" value="ECO:0007669"/>
    <property type="project" value="TreeGrafter"/>
</dbReference>
<feature type="compositionally biased region" description="Pro residues" evidence="11">
    <location>
        <begin position="990"/>
        <end position="1001"/>
    </location>
</feature>
<organism evidence="13">
    <name type="scientific">Loa loa</name>
    <name type="common">Eye worm</name>
    <name type="synonym">Filaria loa</name>
    <dbReference type="NCBI Taxonomy" id="7209"/>
    <lineage>
        <taxon>Eukaryota</taxon>
        <taxon>Metazoa</taxon>
        <taxon>Ecdysozoa</taxon>
        <taxon>Nematoda</taxon>
        <taxon>Chromadorea</taxon>
        <taxon>Rhabditida</taxon>
        <taxon>Spirurina</taxon>
        <taxon>Spiruromorpha</taxon>
        <taxon>Filarioidea</taxon>
        <taxon>Onchocercidae</taxon>
        <taxon>Loa</taxon>
    </lineage>
</organism>
<feature type="region of interest" description="Disordered" evidence="11">
    <location>
        <begin position="488"/>
        <end position="515"/>
    </location>
</feature>
<gene>
    <name evidence="13" type="ORF">LOAG_18642</name>
</gene>
<sequence length="1076" mass="118896">MKNEKKKGHCDQTLDCHLCGICSAKFYNVERFIEHKKNCSISDIQSSIITANPDTESVPIDLSKKHVSDDLDRKSILEDKSNLLFDPLQTIQSHQQQLLELYAQLAASHSRHTDSEQSSDDGGNTSSYVLSPPSSNGIAEKIHPCIAERCSQHFSSRGALLWHILRRHPGEKLLQCKQCEERFADPEQVHEHRCDLFQRSASTGALEHSTSPDADRGSVPARVQTSYTLQEVLTMVALYLSAPLSRMLFSQFFGTPTATATVAATAAATVPSTSAAAKDTVLDLSNPVANKQQQQFLPMPAISQQFIRPPFSFGQFAAAAAATLRPAPHPDLFLNGPSSAPLLNNDDDWEALMEVSTTDESEKIRALVGDKALPTTDPNQCLLCRRVLSCKSALQMHYRTHTGERPFKCKICQRAFTTKGNLKTHMGVHRAKHSFRGLAAATTNIHHQCPICQKRFFTAHLLQQHVAQHTTQPSRNGILSSFEVPVGSPQGFDRRTEQQHHPPSSLSTSNGPSSMLQVNATNLMLPIKNDLVSTPFMPPFPFFPLGLPRGLSSPIAASNAPQTSLGSIPFIVNHQINSKQNEHHYQQQLQHSIKSELLQPPPPVTTRPESLPTAPLRLETSPTIFSQSGRSINAIKDDDEVASTSSSHNGLSLPLVSTALSANTNDLIANCTSCYQFFPNQIALELHMRNHRDGTPLKCFICGTTYTTKGNLKRHMSSKHQIHYPCSPDGISNDSGDDDNDDDDNDNDDDDDDDEEEEEEDHVLFTHAENEQMDTCESQHGISESTDEGNSPEQQQHQQQQQEQQQQQQQQEEDEQQQNAETSDEKSSPTSSISVAIHPPLTSTPNPLDAMQKMWAETEPPPPRQAPILSKHQCGVCFKHFSSSSALQIHMRTHTGDKPFKCEVCNRAFTTRGNLKVHMGTHMWQQSPSRRGRRIFEFGADSILRSELLPAFGLGAEGALHVGSFDPKINPLRPSRFGLDSPSSQTTTAPPAPPPPPSPFSVLPFPLPLLPQVSNSGGCTPNQMDTVMWMWKTVCSVCQKICASPQELEKHLKQHLNGTVRSDNTAKITPLLQKTE</sequence>
<dbReference type="RefSeq" id="XP_020304917.1">
    <property type="nucleotide sequence ID" value="XM_020451306.1"/>
</dbReference>
<dbReference type="GO" id="GO:0008270">
    <property type="term" value="F:zinc ion binding"/>
    <property type="evidence" value="ECO:0007669"/>
    <property type="project" value="UniProtKB-KW"/>
</dbReference>
<dbReference type="InParanoid" id="A0A1S0UGL9"/>
<keyword evidence="6" id="KW-0805">Transcription regulation</keyword>
<feature type="compositionally biased region" description="Low complexity" evidence="11">
    <location>
        <begin position="502"/>
        <end position="514"/>
    </location>
</feature>
<evidence type="ECO:0000259" key="12">
    <source>
        <dbReference type="PROSITE" id="PS50157"/>
    </source>
</evidence>
<dbReference type="FunFam" id="3.30.160.60:FF:002381">
    <property type="entry name" value="Putative spalt protein"/>
    <property type="match status" value="1"/>
</dbReference>
<dbReference type="GO" id="GO:0001708">
    <property type="term" value="P:cell fate specification"/>
    <property type="evidence" value="ECO:0007669"/>
    <property type="project" value="UniProtKB-ARBA"/>
</dbReference>
<dbReference type="PROSITE" id="PS00028">
    <property type="entry name" value="ZINC_FINGER_C2H2_1"/>
    <property type="match status" value="9"/>
</dbReference>
<evidence type="ECO:0000256" key="5">
    <source>
        <dbReference type="ARBA" id="ARBA00022833"/>
    </source>
</evidence>
<dbReference type="PANTHER" id="PTHR23233">
    <property type="entry name" value="SAL-LIKE PROTEIN"/>
    <property type="match status" value="1"/>
</dbReference>
<dbReference type="OrthoDB" id="9998363at2759"/>
<name>A0A1S0UGL9_LOALO</name>
<dbReference type="PROSITE" id="PS50157">
    <property type="entry name" value="ZINC_FINGER_C2H2_2"/>
    <property type="match status" value="8"/>
</dbReference>
<feature type="domain" description="C2H2-type" evidence="12">
    <location>
        <begin position="697"/>
        <end position="725"/>
    </location>
</feature>
<dbReference type="KEGG" id="loa:LOAG_18642"/>
<dbReference type="AlphaFoldDB" id="A0A1S0UGL9"/>
<feature type="compositionally biased region" description="Low complexity" evidence="11">
    <location>
        <begin position="793"/>
        <end position="810"/>
    </location>
</feature>
<dbReference type="GO" id="GO:0048699">
    <property type="term" value="P:generation of neurons"/>
    <property type="evidence" value="ECO:0007669"/>
    <property type="project" value="UniProtKB-ARBA"/>
</dbReference>
<keyword evidence="7" id="KW-0804">Transcription</keyword>
<keyword evidence="4 10" id="KW-0863">Zinc-finger</keyword>
<feature type="domain" description="C2H2-type" evidence="12">
    <location>
        <begin position="379"/>
        <end position="406"/>
    </location>
</feature>
<evidence type="ECO:0000256" key="10">
    <source>
        <dbReference type="PROSITE-ProRule" id="PRU00042"/>
    </source>
</evidence>
<evidence type="ECO:0000256" key="8">
    <source>
        <dbReference type="ARBA" id="ARBA00023242"/>
    </source>
</evidence>
<dbReference type="CTD" id="9945745"/>
<dbReference type="GO" id="GO:0000978">
    <property type="term" value="F:RNA polymerase II cis-regulatory region sequence-specific DNA binding"/>
    <property type="evidence" value="ECO:0007669"/>
    <property type="project" value="TreeGrafter"/>
</dbReference>
<feature type="domain" description="C2H2-type" evidence="12">
    <location>
        <begin position="447"/>
        <end position="474"/>
    </location>
</feature>
<dbReference type="GO" id="GO:0061061">
    <property type="term" value="P:muscle structure development"/>
    <property type="evidence" value="ECO:0007669"/>
    <property type="project" value="UniProtKB-ARBA"/>
</dbReference>
<dbReference type="GO" id="GO:0048646">
    <property type="term" value="P:anatomical structure formation involved in morphogenesis"/>
    <property type="evidence" value="ECO:0007669"/>
    <property type="project" value="UniProtKB-ARBA"/>
</dbReference>
<keyword evidence="8" id="KW-0539">Nucleus</keyword>
<evidence type="ECO:0000256" key="7">
    <source>
        <dbReference type="ARBA" id="ARBA00023163"/>
    </source>
</evidence>
<dbReference type="PANTHER" id="PTHR23233:SF84">
    <property type="entry name" value="FI23031P1"/>
    <property type="match status" value="1"/>
</dbReference>
<dbReference type="GO" id="GO:0048513">
    <property type="term" value="P:animal organ development"/>
    <property type="evidence" value="ECO:0007669"/>
    <property type="project" value="UniProtKB-ARBA"/>
</dbReference>
<dbReference type="FunFam" id="3.30.160.60:FF:000446">
    <property type="entry name" value="Zinc finger protein"/>
    <property type="match status" value="1"/>
</dbReference>
<evidence type="ECO:0000256" key="3">
    <source>
        <dbReference type="ARBA" id="ARBA00022737"/>
    </source>
</evidence>
<feature type="region of interest" description="Disordered" evidence="11">
    <location>
        <begin position="110"/>
        <end position="133"/>
    </location>
</feature>
<dbReference type="Gene3D" id="3.30.160.60">
    <property type="entry name" value="Classic Zinc Finger"/>
    <property type="match status" value="6"/>
</dbReference>
<dbReference type="FunFam" id="3.30.160.60:FF:000025">
    <property type="entry name" value="Spalt-like transcription factor 1"/>
    <property type="match status" value="1"/>
</dbReference>
<evidence type="ECO:0000256" key="11">
    <source>
        <dbReference type="SAM" id="MobiDB-lite"/>
    </source>
</evidence>
<evidence type="ECO:0000256" key="4">
    <source>
        <dbReference type="ARBA" id="ARBA00022771"/>
    </source>
</evidence>
<evidence type="ECO:0000256" key="2">
    <source>
        <dbReference type="ARBA" id="ARBA00022723"/>
    </source>
</evidence>
<evidence type="ECO:0000256" key="6">
    <source>
        <dbReference type="ARBA" id="ARBA00023015"/>
    </source>
</evidence>
<dbReference type="SUPFAM" id="SSF57667">
    <property type="entry name" value="beta-beta-alpha zinc fingers"/>
    <property type="match status" value="4"/>
</dbReference>
<feature type="domain" description="C2H2-type" evidence="12">
    <location>
        <begin position="872"/>
        <end position="899"/>
    </location>
</feature>
<evidence type="ECO:0000256" key="1">
    <source>
        <dbReference type="ARBA" id="ARBA00004123"/>
    </source>
</evidence>
<dbReference type="SMART" id="SM00355">
    <property type="entry name" value="ZnF_C2H2"/>
    <property type="match status" value="11"/>
</dbReference>
<dbReference type="GeneID" id="9945745"/>
<feature type="region of interest" description="Disordered" evidence="11">
    <location>
        <begin position="973"/>
        <end position="1001"/>
    </location>
</feature>
<keyword evidence="3" id="KW-0677">Repeat</keyword>
<comment type="similarity">
    <text evidence="9">Belongs to the sal C2H2-type zinc-finger protein family.</text>
</comment>
<dbReference type="InterPro" id="IPR013087">
    <property type="entry name" value="Znf_C2H2_type"/>
</dbReference>
<dbReference type="EMBL" id="JH712484">
    <property type="protein sequence ID" value="EJD73974.1"/>
    <property type="molecule type" value="Genomic_DNA"/>
</dbReference>
<dbReference type="GO" id="GO:0005634">
    <property type="term" value="C:nucleus"/>
    <property type="evidence" value="ECO:0007669"/>
    <property type="project" value="UniProtKB-SubCell"/>
</dbReference>
<dbReference type="InterPro" id="IPR051565">
    <property type="entry name" value="Sal_C2H2-zinc-finger"/>
</dbReference>